<proteinExistence type="predicted"/>
<evidence type="ECO:0000313" key="1">
    <source>
        <dbReference type="EMBL" id="KAF2711305.1"/>
    </source>
</evidence>
<name>A0A6G1KFI0_9PLEO</name>
<accession>A0A6G1KFI0</accession>
<evidence type="ECO:0000313" key="2">
    <source>
        <dbReference type="Proteomes" id="UP000799428"/>
    </source>
</evidence>
<dbReference type="AlphaFoldDB" id="A0A6G1KFI0"/>
<organism evidence="1 2">
    <name type="scientific">Pleomassaria siparia CBS 279.74</name>
    <dbReference type="NCBI Taxonomy" id="1314801"/>
    <lineage>
        <taxon>Eukaryota</taxon>
        <taxon>Fungi</taxon>
        <taxon>Dikarya</taxon>
        <taxon>Ascomycota</taxon>
        <taxon>Pezizomycotina</taxon>
        <taxon>Dothideomycetes</taxon>
        <taxon>Pleosporomycetidae</taxon>
        <taxon>Pleosporales</taxon>
        <taxon>Pleomassariaceae</taxon>
        <taxon>Pleomassaria</taxon>
    </lineage>
</organism>
<keyword evidence="2" id="KW-1185">Reference proteome</keyword>
<sequence length="389" mass="44614">MSLLAEVSDTPKEILPTAKNPAIIYNHNNDIYQIPDTNSKTGSSDANKAVVMKRKAAEDAIIEPTCAPKRVRTQAFPPKKIRPATVAEAVGKKSRFFEDTNYDVRSIIYDHMLSDSFSTAPWKGFILSGKVAQAEFLEFARYKTKHHLMAVKKEFMKQTGLDITIPKIPTHEEIPKDITITLPVAVLEKDMFRYLHPLLELQLHKITFFIKGNAASVRAIPIPSVHDTHDSRRVLFTKLHNHKYPWLIKIEDLFQDLKSSLILDPSPVATKTIAIAWDFYEGSTKRKNPRTTNELNGHRSNFSLEDQLYFTWREQGAHQTNKVESTKPVRFPSRYEVMNRNRLIGEHGYVHRSRWVNVRSEHMRTLDTSVTGAYIRSAGIGRRIVLKNR</sequence>
<protein>
    <submittedName>
        <fullName evidence="1">Uncharacterized protein</fullName>
    </submittedName>
</protein>
<dbReference type="Proteomes" id="UP000799428">
    <property type="component" value="Unassembled WGS sequence"/>
</dbReference>
<dbReference type="OrthoDB" id="3711359at2759"/>
<gene>
    <name evidence="1" type="ORF">K504DRAFT_465072</name>
</gene>
<dbReference type="EMBL" id="MU005767">
    <property type="protein sequence ID" value="KAF2711305.1"/>
    <property type="molecule type" value="Genomic_DNA"/>
</dbReference>
<reference evidence="1" key="1">
    <citation type="journal article" date="2020" name="Stud. Mycol.">
        <title>101 Dothideomycetes genomes: a test case for predicting lifestyles and emergence of pathogens.</title>
        <authorList>
            <person name="Haridas S."/>
            <person name="Albert R."/>
            <person name="Binder M."/>
            <person name="Bloem J."/>
            <person name="Labutti K."/>
            <person name="Salamov A."/>
            <person name="Andreopoulos B."/>
            <person name="Baker S."/>
            <person name="Barry K."/>
            <person name="Bills G."/>
            <person name="Bluhm B."/>
            <person name="Cannon C."/>
            <person name="Castanera R."/>
            <person name="Culley D."/>
            <person name="Daum C."/>
            <person name="Ezra D."/>
            <person name="Gonzalez J."/>
            <person name="Henrissat B."/>
            <person name="Kuo A."/>
            <person name="Liang C."/>
            <person name="Lipzen A."/>
            <person name="Lutzoni F."/>
            <person name="Magnuson J."/>
            <person name="Mondo S."/>
            <person name="Nolan M."/>
            <person name="Ohm R."/>
            <person name="Pangilinan J."/>
            <person name="Park H.-J."/>
            <person name="Ramirez L."/>
            <person name="Alfaro M."/>
            <person name="Sun H."/>
            <person name="Tritt A."/>
            <person name="Yoshinaga Y."/>
            <person name="Zwiers L.-H."/>
            <person name="Turgeon B."/>
            <person name="Goodwin S."/>
            <person name="Spatafora J."/>
            <person name="Crous P."/>
            <person name="Grigoriev I."/>
        </authorList>
    </citation>
    <scope>NUCLEOTIDE SEQUENCE</scope>
    <source>
        <strain evidence="1">CBS 279.74</strain>
    </source>
</reference>